<reference evidence="1" key="1">
    <citation type="submission" date="2020-10" db="EMBL/GenBank/DDBJ databases">
        <authorList>
            <person name="Gilroy R."/>
        </authorList>
    </citation>
    <scope>NUCLEOTIDE SEQUENCE</scope>
    <source>
        <strain evidence="1">CHK121-14286</strain>
    </source>
</reference>
<organism evidence="1 2">
    <name type="scientific">Candidatus Fimimonas gallinarum</name>
    <dbReference type="NCBI Taxonomy" id="2840821"/>
    <lineage>
        <taxon>Bacteria</taxon>
        <taxon>Pseudomonadati</taxon>
        <taxon>Myxococcota</taxon>
        <taxon>Myxococcia</taxon>
        <taxon>Myxococcales</taxon>
        <taxon>Cystobacterineae</taxon>
        <taxon>Myxococcaceae</taxon>
        <taxon>Myxococcaceae incertae sedis</taxon>
        <taxon>Candidatus Fimimonas</taxon>
    </lineage>
</organism>
<sequence>MSSSKNEFIEIYTQNIRREGSDKLLEYLENSDFFSAPASAKFHMAEEGGLCKHSLNVYHRLVKTIKAEYGDDYRKVFSDETLAIVGLLHDLCKVNFYTIEHRNVKEDNTWVKKPFFKVEERFPFGHGEKSVFIILQYIRLTAEEAIAINWHMGGFDDRVRGGSFAVSEAYGKYKLAVYMHVADLLSTYIDEERGLKL</sequence>
<dbReference type="AlphaFoldDB" id="A0A9D1E394"/>
<dbReference type="GO" id="GO:0016787">
    <property type="term" value="F:hydrolase activity"/>
    <property type="evidence" value="ECO:0007669"/>
    <property type="project" value="UniProtKB-KW"/>
</dbReference>
<name>A0A9D1E394_9BACT</name>
<proteinExistence type="predicted"/>
<dbReference type="EMBL" id="DVHL01000017">
    <property type="protein sequence ID" value="HIR65683.1"/>
    <property type="molecule type" value="Genomic_DNA"/>
</dbReference>
<comment type="caution">
    <text evidence="1">The sequence shown here is derived from an EMBL/GenBank/DDBJ whole genome shotgun (WGS) entry which is preliminary data.</text>
</comment>
<gene>
    <name evidence="1" type="ORF">IAC95_02180</name>
</gene>
<dbReference type="Proteomes" id="UP000824200">
    <property type="component" value="Unassembled WGS sequence"/>
</dbReference>
<keyword evidence="1" id="KW-0378">Hydrolase</keyword>
<evidence type="ECO:0000313" key="1">
    <source>
        <dbReference type="EMBL" id="HIR65683.1"/>
    </source>
</evidence>
<evidence type="ECO:0000313" key="2">
    <source>
        <dbReference type="Proteomes" id="UP000824200"/>
    </source>
</evidence>
<accession>A0A9D1E394</accession>
<dbReference type="Gene3D" id="1.10.3210.10">
    <property type="entry name" value="Hypothetical protein af1432"/>
    <property type="match status" value="1"/>
</dbReference>
<protein>
    <submittedName>
        <fullName evidence="1">Hydrolase</fullName>
    </submittedName>
</protein>
<dbReference type="SUPFAM" id="SSF109604">
    <property type="entry name" value="HD-domain/PDEase-like"/>
    <property type="match status" value="1"/>
</dbReference>
<reference evidence="1" key="2">
    <citation type="journal article" date="2021" name="PeerJ">
        <title>Extensive microbial diversity within the chicken gut microbiome revealed by metagenomics and culture.</title>
        <authorList>
            <person name="Gilroy R."/>
            <person name="Ravi A."/>
            <person name="Getino M."/>
            <person name="Pursley I."/>
            <person name="Horton D.L."/>
            <person name="Alikhan N.F."/>
            <person name="Baker D."/>
            <person name="Gharbi K."/>
            <person name="Hall N."/>
            <person name="Watson M."/>
            <person name="Adriaenssens E.M."/>
            <person name="Foster-Nyarko E."/>
            <person name="Jarju S."/>
            <person name="Secka A."/>
            <person name="Antonio M."/>
            <person name="Oren A."/>
            <person name="Chaudhuri R.R."/>
            <person name="La Ragione R."/>
            <person name="Hildebrand F."/>
            <person name="Pallen M.J."/>
        </authorList>
    </citation>
    <scope>NUCLEOTIDE SEQUENCE</scope>
    <source>
        <strain evidence="1">CHK121-14286</strain>
    </source>
</reference>